<feature type="domain" description="Major vault protein repeat" evidence="9">
    <location>
        <begin position="167"/>
        <end position="205"/>
    </location>
</feature>
<dbReference type="PROSITE" id="PS51224">
    <property type="entry name" value="MVP"/>
    <property type="match status" value="6"/>
</dbReference>
<dbReference type="FunFam" id="2.30.30.560:FF:000002">
    <property type="entry name" value="Major vault protein-alpha"/>
    <property type="match status" value="1"/>
</dbReference>
<evidence type="ECO:0000256" key="2">
    <source>
        <dbReference type="ARBA" id="ARBA00004496"/>
    </source>
</evidence>
<dbReference type="GO" id="GO:1990904">
    <property type="term" value="C:ribonucleoprotein complex"/>
    <property type="evidence" value="ECO:0007669"/>
    <property type="project" value="UniProtKB-UniRule"/>
</dbReference>
<dbReference type="Pfam" id="PF17794">
    <property type="entry name" value="Vault_2"/>
    <property type="match status" value="2"/>
</dbReference>
<dbReference type="InterPro" id="IPR039059">
    <property type="entry name" value="MVP"/>
</dbReference>
<dbReference type="Gene3D" id="2.30.30.570">
    <property type="match status" value="2"/>
</dbReference>
<feature type="repeat" description="MVP" evidence="8">
    <location>
        <begin position="168"/>
        <end position="220"/>
    </location>
</feature>
<evidence type="ECO:0000259" key="13">
    <source>
        <dbReference type="Pfam" id="PF17796"/>
    </source>
</evidence>
<dbReference type="InterPro" id="IPR043023">
    <property type="entry name" value="MVP_rep_sf"/>
</dbReference>
<feature type="domain" description="Major vault protein repeat" evidence="9">
    <location>
        <begin position="113"/>
        <end position="152"/>
    </location>
</feature>
<evidence type="ECO:0000313" key="15">
    <source>
        <dbReference type="Proteomes" id="UP000054324"/>
    </source>
</evidence>
<feature type="domain" description="Major vault protein repeat" evidence="13">
    <location>
        <begin position="429"/>
        <end position="483"/>
    </location>
</feature>
<feature type="domain" description="Major vault protein repeat" evidence="9">
    <location>
        <begin position="368"/>
        <end position="418"/>
    </location>
</feature>
<reference evidence="14 15" key="1">
    <citation type="submission" date="2013-11" db="EMBL/GenBank/DDBJ databases">
        <title>Opisthorchis viverrini - life in the bile duct.</title>
        <authorList>
            <person name="Young N.D."/>
            <person name="Nagarajan N."/>
            <person name="Lin S.J."/>
            <person name="Korhonen P.K."/>
            <person name="Jex A.R."/>
            <person name="Hall R.S."/>
            <person name="Safavi-Hemami H."/>
            <person name="Kaewkong W."/>
            <person name="Bertrand D."/>
            <person name="Gao S."/>
            <person name="Seet Q."/>
            <person name="Wongkham S."/>
            <person name="Teh B.T."/>
            <person name="Wongkham C."/>
            <person name="Intapan P.M."/>
            <person name="Maleewong W."/>
            <person name="Yang X."/>
            <person name="Hu M."/>
            <person name="Wang Z."/>
            <person name="Hofmann A."/>
            <person name="Sternberg P.W."/>
            <person name="Tan P."/>
            <person name="Wang J."/>
            <person name="Gasser R.B."/>
        </authorList>
    </citation>
    <scope>NUCLEOTIDE SEQUENCE [LARGE SCALE GENOMIC DNA]</scope>
</reference>
<name>A0A074ZB53_OPIVI</name>
<dbReference type="CTD" id="20323376"/>
<dbReference type="Gene3D" id="6.10.250.720">
    <property type="match status" value="1"/>
</dbReference>
<dbReference type="PANTHER" id="PTHR14165:SF3">
    <property type="entry name" value="MAJOR VAULT PROTEIN"/>
    <property type="match status" value="1"/>
</dbReference>
<dbReference type="FunFam" id="2.30.30.550:FF:000001">
    <property type="entry name" value="major vault protein-like"/>
    <property type="match status" value="2"/>
</dbReference>
<evidence type="ECO:0000256" key="5">
    <source>
        <dbReference type="ARBA" id="ARBA00022737"/>
    </source>
</evidence>
<dbReference type="FunFam" id="2.30.30.570:FF:000001">
    <property type="entry name" value="major vault protein-like"/>
    <property type="match status" value="1"/>
</dbReference>
<dbReference type="GO" id="GO:0005737">
    <property type="term" value="C:cytoplasm"/>
    <property type="evidence" value="ECO:0007669"/>
    <property type="project" value="UniProtKB-SubCell"/>
</dbReference>
<evidence type="ECO:0000256" key="8">
    <source>
        <dbReference type="PROSITE-ProRule" id="PRU00571"/>
    </source>
</evidence>
<keyword evidence="4 8" id="KW-0963">Cytoplasm</keyword>
<dbReference type="OrthoDB" id="6125719at2759"/>
<dbReference type="Gene3D" id="2.30.30.560">
    <property type="match status" value="2"/>
</dbReference>
<gene>
    <name evidence="14" type="ORF">T265_09197</name>
</gene>
<dbReference type="Pfam" id="PF17796">
    <property type="entry name" value="Vault_4"/>
    <property type="match status" value="1"/>
</dbReference>
<dbReference type="GO" id="GO:0005634">
    <property type="term" value="C:nucleus"/>
    <property type="evidence" value="ECO:0007669"/>
    <property type="project" value="UniProtKB-SubCell"/>
</dbReference>
<evidence type="ECO:0000259" key="11">
    <source>
        <dbReference type="Pfam" id="PF17794"/>
    </source>
</evidence>
<dbReference type="InterPro" id="IPR040989">
    <property type="entry name" value="Vault_3"/>
</dbReference>
<evidence type="ECO:0000256" key="6">
    <source>
        <dbReference type="ARBA" id="ARBA00023242"/>
    </source>
</evidence>
<feature type="domain" description="Major vault protein shoulder" evidence="10">
    <location>
        <begin position="571"/>
        <end position="689"/>
    </location>
</feature>
<dbReference type="GeneID" id="20323376"/>
<dbReference type="Gene3D" id="6.20.380.10">
    <property type="match status" value="1"/>
</dbReference>
<dbReference type="InterPro" id="IPR021870">
    <property type="entry name" value="MVP_shoulder"/>
</dbReference>
<protein>
    <recommendedName>
        <fullName evidence="3">Major vault protein</fullName>
    </recommendedName>
</protein>
<feature type="domain" description="Major vault protein repeat" evidence="12">
    <location>
        <begin position="509"/>
        <end position="570"/>
    </location>
</feature>
<dbReference type="InterPro" id="IPR041134">
    <property type="entry name" value="Vault_2"/>
</dbReference>
<feature type="repeat" description="MVP" evidence="8">
    <location>
        <begin position="55"/>
        <end position="115"/>
    </location>
</feature>
<dbReference type="RefSeq" id="XP_009173473.1">
    <property type="nucleotide sequence ID" value="XM_009175209.1"/>
</dbReference>
<evidence type="ECO:0000256" key="3">
    <source>
        <dbReference type="ARBA" id="ARBA00018296"/>
    </source>
</evidence>
<dbReference type="Gene3D" id="2.30.30.620">
    <property type="match status" value="1"/>
</dbReference>
<dbReference type="Gene3D" id="3.30.479.30">
    <property type="entry name" value="Band 7 domain"/>
    <property type="match status" value="1"/>
</dbReference>
<evidence type="ECO:0000256" key="7">
    <source>
        <dbReference type="ARBA" id="ARBA00023274"/>
    </source>
</evidence>
<dbReference type="InterPro" id="IPR041136">
    <property type="entry name" value="Vault_4"/>
</dbReference>
<organism evidence="14 15">
    <name type="scientific">Opisthorchis viverrini</name>
    <name type="common">Southeast Asian liver fluke</name>
    <dbReference type="NCBI Taxonomy" id="6198"/>
    <lineage>
        <taxon>Eukaryota</taxon>
        <taxon>Metazoa</taxon>
        <taxon>Spiralia</taxon>
        <taxon>Lophotrochozoa</taxon>
        <taxon>Platyhelminthes</taxon>
        <taxon>Trematoda</taxon>
        <taxon>Digenea</taxon>
        <taxon>Opisthorchiida</taxon>
        <taxon>Opisthorchiata</taxon>
        <taxon>Opisthorchiidae</taxon>
        <taxon>Opisthorchis</taxon>
    </lineage>
</organism>
<evidence type="ECO:0000313" key="14">
    <source>
        <dbReference type="EMBL" id="KER22792.1"/>
    </source>
</evidence>
<dbReference type="InterPro" id="IPR043179">
    <property type="entry name" value="Vault_2_sf"/>
</dbReference>
<dbReference type="FunFam" id="3.30.479.30:FF:000010">
    <property type="entry name" value="major vault protein-like"/>
    <property type="match status" value="1"/>
</dbReference>
<dbReference type="FunFam" id="2.30.30.560:FF:000001">
    <property type="entry name" value="major vault protein-like"/>
    <property type="match status" value="1"/>
</dbReference>
<evidence type="ECO:0000256" key="1">
    <source>
        <dbReference type="ARBA" id="ARBA00004123"/>
    </source>
</evidence>
<keyword evidence="7 8" id="KW-0687">Ribonucleoprotein</keyword>
<evidence type="ECO:0000256" key="4">
    <source>
        <dbReference type="ARBA" id="ARBA00022490"/>
    </source>
</evidence>
<evidence type="ECO:0000259" key="12">
    <source>
        <dbReference type="Pfam" id="PF17795"/>
    </source>
</evidence>
<dbReference type="Pfam" id="PF11978">
    <property type="entry name" value="MVP_shoulder"/>
    <property type="match status" value="1"/>
</dbReference>
<dbReference type="Pfam" id="PF01505">
    <property type="entry name" value="Vault"/>
    <property type="match status" value="3"/>
</dbReference>
<feature type="repeat" description="MVP" evidence="8">
    <location>
        <begin position="116"/>
        <end position="167"/>
    </location>
</feature>
<comment type="subcellular location">
    <subcellularLocation>
        <location evidence="2 8">Cytoplasm</location>
    </subcellularLocation>
    <subcellularLocation>
        <location evidence="1">Nucleus</location>
    </subcellularLocation>
</comment>
<keyword evidence="6" id="KW-0539">Nucleus</keyword>
<dbReference type="EMBL" id="KL596880">
    <property type="protein sequence ID" value="KER22792.1"/>
    <property type="molecule type" value="Genomic_DNA"/>
</dbReference>
<proteinExistence type="predicted"/>
<keyword evidence="15" id="KW-1185">Reference proteome</keyword>
<dbReference type="InterPro" id="IPR002499">
    <property type="entry name" value="Vault_N"/>
</dbReference>
<feature type="repeat" description="MVP" evidence="8">
    <location>
        <begin position="372"/>
        <end position="433"/>
    </location>
</feature>
<accession>A0A074ZB53</accession>
<keyword evidence="5" id="KW-0677">Repeat</keyword>
<feature type="repeat" description="MVP" evidence="8">
    <location>
        <begin position="323"/>
        <end position="371"/>
    </location>
</feature>
<dbReference type="PANTHER" id="PTHR14165">
    <property type="entry name" value="MAJOR VAULT PROTEIN"/>
    <property type="match status" value="1"/>
</dbReference>
<dbReference type="AlphaFoldDB" id="A0A074ZB53"/>
<dbReference type="InterPro" id="IPR036013">
    <property type="entry name" value="Band_7/SPFH_dom_sf"/>
</dbReference>
<evidence type="ECO:0000259" key="10">
    <source>
        <dbReference type="Pfam" id="PF11978"/>
    </source>
</evidence>
<dbReference type="KEGG" id="ovi:T265_09197"/>
<feature type="domain" description="Major vault protein repeat" evidence="11">
    <location>
        <begin position="319"/>
        <end position="364"/>
    </location>
</feature>
<sequence>MAVDTAVRIAPYEYVHILNLNTHVTRLVLGPKTYNCLQDEKLVLGPEKMICLTKSQYCVIKNPTIRDSRNQPLLDVCGQVKINLGDEDYRFHQDPFPLYPGEILAKGVQPLPIVQLNTALRLQALVDFTEHDELRVAGEEWHFHGPATYYPRKEVQILGTDEAIKIEVNTALCLQALKDCKDQTGTPRTYGQQWLVSTPRVYLPGPYEKVVETRKAHILTETSLSCSTLSVPNCHATQRLREGWDTASLPKPRQKSRGIGRVRTTDLPTALHVRALEAHVDEIGCNRRYGEEWLITRTQTASHICSVHEEVICQVKATILNAQQYCVILNPVDDKGVPQLGRRKVVRGEKTFFLQPGETLESGVRNAHILQSNDGMILRATEGFFDETAALSEGKHTKVYRQPGVRWLIRGPMEYVPPLEVTVVEFRSAIALDQNEGVYVRNTRTGQIRAVIGETYLLNEEEELWEKKLPNDVVRLLHTANEATPCEEAANDRAIQDDGHVPSQDLTKVVTLRVPHNAAVQVYDYRAKRARVEFGPTLVMLAPDEQFTQLNLSAGKPKEPNKIKSLFLLLGPDFSTDVIVVETADHARLSLKLSYNWHFNVPKPCSQSEAAKLFSVPDFVGDLCKAMASRVRGAVAAVPFDDFHKNSARIVRASVFGANQNEQAQQHFIFPQNNLHITSIDIQCVEPLDAKARESLEKSVQLAIEIRTKSLEATAKHEADRLEQETLGALQQQKILDEAAVEEARKNLVEMRVQLATLQSTGKAKAEAQSHAEASKITGEAAIESAKLKAKAKIIETDGELYRTEKMNETELKYLSAKNAVMMAFRTEETEIEVNRFTSMVDAVGADTIASIANAGANQAQKLLDCLGLESSLITNGRQPVNLLATAHGLIGQLDGR</sequence>
<feature type="domain" description="Major vault protein repeat" evidence="11">
    <location>
        <begin position="49"/>
        <end position="108"/>
    </location>
</feature>
<dbReference type="STRING" id="6198.A0A074ZB53"/>
<dbReference type="Pfam" id="PF17795">
    <property type="entry name" value="Vault_3"/>
    <property type="match status" value="1"/>
</dbReference>
<feature type="repeat" description="MVP" evidence="8">
    <location>
        <begin position="267"/>
        <end position="321"/>
    </location>
</feature>
<dbReference type="Gene3D" id="2.30.30.550">
    <property type="entry name" value="Major Vault Protein repeat"/>
    <property type="match status" value="4"/>
</dbReference>
<evidence type="ECO:0000259" key="9">
    <source>
        <dbReference type="Pfam" id="PF01505"/>
    </source>
</evidence>
<dbReference type="InterPro" id="IPR041139">
    <property type="entry name" value="MVP_rep_dom"/>
</dbReference>
<dbReference type="Proteomes" id="UP000054324">
    <property type="component" value="Unassembled WGS sequence"/>
</dbReference>
<dbReference type="CDD" id="cd08825">
    <property type="entry name" value="MVP_shoulder"/>
    <property type="match status" value="1"/>
</dbReference>